<dbReference type="GO" id="GO:0005319">
    <property type="term" value="F:lipid transporter activity"/>
    <property type="evidence" value="ECO:0007669"/>
    <property type="project" value="TreeGrafter"/>
</dbReference>
<protein>
    <recommendedName>
        <fullName evidence="6">ABC-2 type transporter transmembrane domain-containing protein</fullName>
    </recommendedName>
</protein>
<dbReference type="PANTHER" id="PTHR19229">
    <property type="entry name" value="ATP-BINDING CASSETTE TRANSPORTER SUBFAMILY A ABCA"/>
    <property type="match status" value="1"/>
</dbReference>
<feature type="transmembrane region" description="Helical" evidence="5">
    <location>
        <begin position="21"/>
        <end position="40"/>
    </location>
</feature>
<dbReference type="AlphaFoldDB" id="A0AAN9FYF9"/>
<accession>A0AAN9FYF9</accession>
<evidence type="ECO:0000256" key="1">
    <source>
        <dbReference type="ARBA" id="ARBA00004141"/>
    </source>
</evidence>
<evidence type="ECO:0000259" key="6">
    <source>
        <dbReference type="Pfam" id="PF12698"/>
    </source>
</evidence>
<dbReference type="InterPro" id="IPR026082">
    <property type="entry name" value="ABCA"/>
</dbReference>
<dbReference type="InterPro" id="IPR013525">
    <property type="entry name" value="ABC2_TM"/>
</dbReference>
<gene>
    <name evidence="7" type="ORF">V1264_025061</name>
</gene>
<proteinExistence type="predicted"/>
<comment type="caution">
    <text evidence="7">The sequence shown here is derived from an EMBL/GenBank/DDBJ whole genome shotgun (WGS) entry which is preliminary data.</text>
</comment>
<keyword evidence="8" id="KW-1185">Reference proteome</keyword>
<keyword evidence="4 5" id="KW-0472">Membrane</keyword>
<name>A0AAN9FYF9_9CAEN</name>
<feature type="transmembrane region" description="Helical" evidence="5">
    <location>
        <begin position="241"/>
        <end position="262"/>
    </location>
</feature>
<feature type="domain" description="ABC-2 type transporter transmembrane" evidence="6">
    <location>
        <begin position="238"/>
        <end position="378"/>
    </location>
</feature>
<evidence type="ECO:0000256" key="5">
    <source>
        <dbReference type="SAM" id="Phobius"/>
    </source>
</evidence>
<keyword evidence="3 5" id="KW-1133">Transmembrane helix</keyword>
<feature type="transmembrane region" description="Helical" evidence="5">
    <location>
        <begin position="283"/>
        <end position="306"/>
    </location>
</feature>
<dbReference type="Proteomes" id="UP001374579">
    <property type="component" value="Unassembled WGS sequence"/>
</dbReference>
<organism evidence="7 8">
    <name type="scientific">Littorina saxatilis</name>
    <dbReference type="NCBI Taxonomy" id="31220"/>
    <lineage>
        <taxon>Eukaryota</taxon>
        <taxon>Metazoa</taxon>
        <taxon>Spiralia</taxon>
        <taxon>Lophotrochozoa</taxon>
        <taxon>Mollusca</taxon>
        <taxon>Gastropoda</taxon>
        <taxon>Caenogastropoda</taxon>
        <taxon>Littorinimorpha</taxon>
        <taxon>Littorinoidea</taxon>
        <taxon>Littorinidae</taxon>
        <taxon>Littorina</taxon>
    </lineage>
</organism>
<dbReference type="EMBL" id="JBAMIC010002589">
    <property type="protein sequence ID" value="KAK7089191.1"/>
    <property type="molecule type" value="Genomic_DNA"/>
</dbReference>
<dbReference type="GO" id="GO:0016020">
    <property type="term" value="C:membrane"/>
    <property type="evidence" value="ECO:0007669"/>
    <property type="project" value="UniProtKB-SubCell"/>
</dbReference>
<dbReference type="PANTHER" id="PTHR19229:SF250">
    <property type="entry name" value="ABC TRANSPORTER DOMAIN-CONTAINING PROTEIN-RELATED"/>
    <property type="match status" value="1"/>
</dbReference>
<evidence type="ECO:0000256" key="2">
    <source>
        <dbReference type="ARBA" id="ARBA00022692"/>
    </source>
</evidence>
<feature type="transmembrane region" description="Helical" evidence="5">
    <location>
        <begin position="355"/>
        <end position="378"/>
    </location>
</feature>
<sequence length="401" mass="45730">MGFGRQVVLVMYKNLLLRKSNIIVTILEIATPLAIAFIFYKLATRDTLGPTPVVPPKDYTRVCDSYQPSIEPFSTTPRRQSRNRLNRPTNILGFTPKTALTERLMSYFDRQSPTDHPDAKYWDRKIGFSNMTALLDYYRTSNLTMVVAIGFNGLETATQLPLTAEYHIRRHPGCQDLHTYGPEMLTPPSSGESEVSNNIQYRMSKAFIEEWGGNSNFSLGLVALLPRARCFSAILMYYQSYFHLLIFISLVVNVFQSTKLIVYEKEQKLKETMKMMGLSSGALWTSWFLTIYLYHFIFMTIFTLVFSVESNTPNKALLGDLSMSLFWVFLMLYSAATTSFCLMMGALLKKTSYAGVVACLLFFGATFMNYFFSSWYIIMTRWEMVAASLIFSHALGFGISV</sequence>
<evidence type="ECO:0000256" key="4">
    <source>
        <dbReference type="ARBA" id="ARBA00023136"/>
    </source>
</evidence>
<keyword evidence="2 5" id="KW-0812">Transmembrane</keyword>
<evidence type="ECO:0000313" key="7">
    <source>
        <dbReference type="EMBL" id="KAK7089191.1"/>
    </source>
</evidence>
<comment type="subcellular location">
    <subcellularLocation>
        <location evidence="1">Membrane</location>
        <topology evidence="1">Multi-pass membrane protein</topology>
    </subcellularLocation>
</comment>
<evidence type="ECO:0000313" key="8">
    <source>
        <dbReference type="Proteomes" id="UP001374579"/>
    </source>
</evidence>
<dbReference type="Pfam" id="PF12698">
    <property type="entry name" value="ABC2_membrane_3"/>
    <property type="match status" value="1"/>
</dbReference>
<evidence type="ECO:0000256" key="3">
    <source>
        <dbReference type="ARBA" id="ARBA00022989"/>
    </source>
</evidence>
<reference evidence="7 8" key="1">
    <citation type="submission" date="2024-02" db="EMBL/GenBank/DDBJ databases">
        <title>Chromosome-scale genome assembly of the rough periwinkle Littorina saxatilis.</title>
        <authorList>
            <person name="De Jode A."/>
            <person name="Faria R."/>
            <person name="Formenti G."/>
            <person name="Sims Y."/>
            <person name="Smith T.P."/>
            <person name="Tracey A."/>
            <person name="Wood J.M.D."/>
            <person name="Zagrodzka Z.B."/>
            <person name="Johannesson K."/>
            <person name="Butlin R.K."/>
            <person name="Leder E.H."/>
        </authorList>
    </citation>
    <scope>NUCLEOTIDE SEQUENCE [LARGE SCALE GENOMIC DNA]</scope>
    <source>
        <strain evidence="7">Snail1</strain>
        <tissue evidence="7">Muscle</tissue>
    </source>
</reference>
<dbReference type="GO" id="GO:0140359">
    <property type="term" value="F:ABC-type transporter activity"/>
    <property type="evidence" value="ECO:0007669"/>
    <property type="project" value="InterPro"/>
</dbReference>
<feature type="transmembrane region" description="Helical" evidence="5">
    <location>
        <begin position="326"/>
        <end position="348"/>
    </location>
</feature>